<dbReference type="SMART" id="SM01035">
    <property type="entry name" value="BOP1NT"/>
    <property type="match status" value="1"/>
</dbReference>
<dbReference type="Pfam" id="PF08145">
    <property type="entry name" value="BOP1NT"/>
    <property type="match status" value="1"/>
</dbReference>
<name>A0A3P6TAR9_LITSI</name>
<dbReference type="OMA" id="MENADYW"/>
<feature type="domain" description="BOP1 N-terminal" evidence="8">
    <location>
        <begin position="41"/>
        <end position="302"/>
    </location>
</feature>
<evidence type="ECO:0000256" key="6">
    <source>
        <dbReference type="ARBA" id="ARBA00023242"/>
    </source>
</evidence>
<proteinExistence type="predicted"/>
<dbReference type="PANTHER" id="PTHR17605">
    <property type="entry name" value="RIBOSOME BIOGENESIS PROTEIN BOP1 BLOCK OF PROLIFERATION 1 PROTEIN"/>
    <property type="match status" value="1"/>
</dbReference>
<keyword evidence="4" id="KW-0853">WD repeat</keyword>
<sequence length="311" mass="36479">MVYEGTNLKELEGTSEKTDYYDSSDEEDLRNTIGNIPISWYDDFNHVGYDKDGDPIQSAKKKDDMEEFLDRMDDPDYWRKVYDRQSGGFVTLSCEQVKQLNALNASKYPSVGYNPYQPFLDIFSSQTEIHPISNRPDSKRSFIPSLDEKRLVGKMVHAIKMGWVRPSRPKQIRKKVYDLWADDPSSAKTKSELARIRMHFPAPKVSLPGHAESYNPPAEYLCDEEELKKWKEMDPEDRRLDFVPKKYDCLRKVPAYDRFYNDRYQRCLDLYLAPRQRKMKLNVDHSELLPELPNLAEMRPFPTTQSFVAYA</sequence>
<dbReference type="InterPro" id="IPR012953">
    <property type="entry name" value="BOP1_N_dom"/>
</dbReference>
<evidence type="ECO:0000256" key="3">
    <source>
        <dbReference type="ARBA" id="ARBA00022552"/>
    </source>
</evidence>
<dbReference type="PANTHER" id="PTHR17605:SF0">
    <property type="entry name" value="RIBOSOME BIOGENESIS PROTEIN BOP1"/>
    <property type="match status" value="1"/>
</dbReference>
<reference evidence="9 10" key="1">
    <citation type="submission" date="2018-08" db="EMBL/GenBank/DDBJ databases">
        <authorList>
            <person name="Laetsch R D."/>
            <person name="Stevens L."/>
            <person name="Kumar S."/>
            <person name="Blaxter L. M."/>
        </authorList>
    </citation>
    <scope>NUCLEOTIDE SEQUENCE [LARGE SCALE GENOMIC DNA]</scope>
</reference>
<evidence type="ECO:0000256" key="7">
    <source>
        <dbReference type="SAM" id="MobiDB-lite"/>
    </source>
</evidence>
<evidence type="ECO:0000313" key="9">
    <source>
        <dbReference type="EMBL" id="VDK80459.1"/>
    </source>
</evidence>
<evidence type="ECO:0000256" key="4">
    <source>
        <dbReference type="ARBA" id="ARBA00022574"/>
    </source>
</evidence>
<dbReference type="EMBL" id="UYRX01000338">
    <property type="protein sequence ID" value="VDK80459.1"/>
    <property type="molecule type" value="Genomic_DNA"/>
</dbReference>
<gene>
    <name evidence="9" type="ORF">NLS_LOCUS4918</name>
</gene>
<keyword evidence="5" id="KW-0677">Repeat</keyword>
<dbReference type="Proteomes" id="UP000277928">
    <property type="component" value="Unassembled WGS sequence"/>
</dbReference>
<protein>
    <recommendedName>
        <fullName evidence="8">BOP1 N-terminal domain-containing protein</fullName>
    </recommendedName>
</protein>
<dbReference type="AlphaFoldDB" id="A0A3P6TAR9"/>
<comment type="subcellular location">
    <subcellularLocation>
        <location evidence="1">Nucleus</location>
        <location evidence="1">Nucleolus</location>
    </subcellularLocation>
</comment>
<evidence type="ECO:0000256" key="2">
    <source>
        <dbReference type="ARBA" id="ARBA00022517"/>
    </source>
</evidence>
<dbReference type="GO" id="GO:0070545">
    <property type="term" value="C:PeBoW complex"/>
    <property type="evidence" value="ECO:0007669"/>
    <property type="project" value="TreeGrafter"/>
</dbReference>
<dbReference type="STRING" id="42156.A0A3P6TAR9"/>
<evidence type="ECO:0000259" key="8">
    <source>
        <dbReference type="SMART" id="SM01035"/>
    </source>
</evidence>
<evidence type="ECO:0000313" key="10">
    <source>
        <dbReference type="Proteomes" id="UP000277928"/>
    </source>
</evidence>
<organism evidence="9 10">
    <name type="scientific">Litomosoides sigmodontis</name>
    <name type="common">Filarial nematode worm</name>
    <dbReference type="NCBI Taxonomy" id="42156"/>
    <lineage>
        <taxon>Eukaryota</taxon>
        <taxon>Metazoa</taxon>
        <taxon>Ecdysozoa</taxon>
        <taxon>Nematoda</taxon>
        <taxon>Chromadorea</taxon>
        <taxon>Rhabditida</taxon>
        <taxon>Spirurina</taxon>
        <taxon>Spiruromorpha</taxon>
        <taxon>Filarioidea</taxon>
        <taxon>Onchocercidae</taxon>
        <taxon>Litomosoides</taxon>
    </lineage>
</organism>
<feature type="compositionally biased region" description="Basic and acidic residues" evidence="7">
    <location>
        <begin position="7"/>
        <end position="20"/>
    </location>
</feature>
<dbReference type="OrthoDB" id="5571054at2759"/>
<accession>A0A3P6TAR9</accession>
<dbReference type="InterPro" id="IPR028598">
    <property type="entry name" value="BOP1/Erb1"/>
</dbReference>
<dbReference type="GO" id="GO:0030687">
    <property type="term" value="C:preribosome, large subunit precursor"/>
    <property type="evidence" value="ECO:0007669"/>
    <property type="project" value="TreeGrafter"/>
</dbReference>
<feature type="region of interest" description="Disordered" evidence="7">
    <location>
        <begin position="1"/>
        <end position="27"/>
    </location>
</feature>
<keyword evidence="2" id="KW-0690">Ribosome biogenesis</keyword>
<keyword evidence="10" id="KW-1185">Reference proteome</keyword>
<keyword evidence="3" id="KW-0698">rRNA processing</keyword>
<dbReference type="GO" id="GO:0043021">
    <property type="term" value="F:ribonucleoprotein complex binding"/>
    <property type="evidence" value="ECO:0007669"/>
    <property type="project" value="TreeGrafter"/>
</dbReference>
<keyword evidence="6" id="KW-0539">Nucleus</keyword>
<evidence type="ECO:0000256" key="5">
    <source>
        <dbReference type="ARBA" id="ARBA00022737"/>
    </source>
</evidence>
<dbReference type="GO" id="GO:0000463">
    <property type="term" value="P:maturation of LSU-rRNA from tricistronic rRNA transcript (SSU-rRNA, 5.8S rRNA, LSU-rRNA)"/>
    <property type="evidence" value="ECO:0007669"/>
    <property type="project" value="TreeGrafter"/>
</dbReference>
<evidence type="ECO:0000256" key="1">
    <source>
        <dbReference type="ARBA" id="ARBA00004604"/>
    </source>
</evidence>